<feature type="chain" id="PRO_5025361471" evidence="6">
    <location>
        <begin position="20"/>
        <end position="142"/>
    </location>
</feature>
<proteinExistence type="evidence at transcript level"/>
<dbReference type="GO" id="GO:0007608">
    <property type="term" value="P:sensory perception of smell"/>
    <property type="evidence" value="ECO:0007669"/>
    <property type="project" value="UniProtKB-ARBA"/>
</dbReference>
<organism evidence="7">
    <name type="scientific">Cylas formicarius</name>
    <name type="common">Sweet potato weevil</name>
    <name type="synonym">Attelabus formicarius</name>
    <dbReference type="NCBI Taxonomy" id="197179"/>
    <lineage>
        <taxon>Eukaryota</taxon>
        <taxon>Metazoa</taxon>
        <taxon>Ecdysozoa</taxon>
        <taxon>Arthropoda</taxon>
        <taxon>Hexapoda</taxon>
        <taxon>Insecta</taxon>
        <taxon>Pterygota</taxon>
        <taxon>Neoptera</taxon>
        <taxon>Endopterygota</taxon>
        <taxon>Coleoptera</taxon>
        <taxon>Polyphaga</taxon>
        <taxon>Cucujiformia</taxon>
        <taxon>Brentidae</taxon>
        <taxon>Cyladinae</taxon>
        <taxon>Cylas</taxon>
    </lineage>
</organism>
<dbReference type="SMR" id="A0A6B7MBM4"/>
<keyword evidence="6" id="KW-0732">Signal</keyword>
<name>A0A6B7MBM4_CYLFO</name>
<dbReference type="AlphaFoldDB" id="A0A6B7MBM4"/>
<dbReference type="PANTHER" id="PTHR21364">
    <property type="entry name" value="GENERAL ODORANT-BINDING PROTEIN 19A"/>
    <property type="match status" value="1"/>
</dbReference>
<protein>
    <submittedName>
        <fullName evidence="7">Odorant binding protein</fullName>
    </submittedName>
</protein>
<evidence type="ECO:0000313" key="7">
    <source>
        <dbReference type="EMBL" id="QFO46782.1"/>
    </source>
</evidence>
<dbReference type="Gene3D" id="1.10.238.20">
    <property type="entry name" value="Pheromone/general odorant binding protein domain"/>
    <property type="match status" value="1"/>
</dbReference>
<feature type="signal peptide" evidence="6">
    <location>
        <begin position="1"/>
        <end position="19"/>
    </location>
</feature>
<dbReference type="InterPro" id="IPR006170">
    <property type="entry name" value="PBP/GOBP"/>
</dbReference>
<dbReference type="Pfam" id="PF01395">
    <property type="entry name" value="PBP_GOBP"/>
    <property type="match status" value="1"/>
</dbReference>
<comment type="subcellular location">
    <subcellularLocation>
        <location evidence="1">Secreted</location>
    </subcellularLocation>
</comment>
<evidence type="ECO:0000256" key="3">
    <source>
        <dbReference type="ARBA" id="ARBA00022525"/>
    </source>
</evidence>
<evidence type="ECO:0000256" key="6">
    <source>
        <dbReference type="SAM" id="SignalP"/>
    </source>
</evidence>
<dbReference type="InterPro" id="IPR036728">
    <property type="entry name" value="PBP_GOBP_sf"/>
</dbReference>
<sequence length="142" mass="15891">MLRLCGSVISVLCIYSVLGSIDESMFTDEMKTMMTTVHKKCVEQTSVDEGIIDQAISGDIQEDEKLKCYMKCTLTESGVLSDSGDFDFGPVEQIAPEEMREAHKKVFDTCTPQAGNVDDLCEKAFTVMKCAHDEDPENFYMF</sequence>
<dbReference type="GO" id="GO:0005549">
    <property type="term" value="F:odorant binding"/>
    <property type="evidence" value="ECO:0007669"/>
    <property type="project" value="InterPro"/>
</dbReference>
<dbReference type="FunFam" id="1.10.238.20:FF:000001">
    <property type="entry name" value="General odorant-binding protein lush"/>
    <property type="match status" value="1"/>
</dbReference>
<dbReference type="CDD" id="cd23992">
    <property type="entry name" value="PBP_GOBP"/>
    <property type="match status" value="1"/>
</dbReference>
<keyword evidence="4" id="KW-0325">Glycoprotein</keyword>
<evidence type="ECO:0000256" key="2">
    <source>
        <dbReference type="ARBA" id="ARBA00008098"/>
    </source>
</evidence>
<dbReference type="EMBL" id="MH716482">
    <property type="protein sequence ID" value="QFO46782.1"/>
    <property type="molecule type" value="mRNA"/>
</dbReference>
<keyword evidence="3" id="KW-0964">Secreted</keyword>
<dbReference type="GO" id="GO:0005576">
    <property type="term" value="C:extracellular region"/>
    <property type="evidence" value="ECO:0007669"/>
    <property type="project" value="UniProtKB-SubCell"/>
</dbReference>
<dbReference type="SMART" id="SM00708">
    <property type="entry name" value="PhBP"/>
    <property type="match status" value="1"/>
</dbReference>
<gene>
    <name evidence="7" type="primary">OBP18</name>
</gene>
<dbReference type="SUPFAM" id="SSF47565">
    <property type="entry name" value="Insect pheromone/odorant-binding proteins"/>
    <property type="match status" value="1"/>
</dbReference>
<comment type="function">
    <text evidence="5">May be a carrier protein for lipids.</text>
</comment>
<evidence type="ECO:0000256" key="5">
    <source>
        <dbReference type="ARBA" id="ARBA00056866"/>
    </source>
</evidence>
<dbReference type="PRINTS" id="PR00485">
    <property type="entry name" value="MEALWORMBTLB"/>
</dbReference>
<reference evidence="7" key="1">
    <citation type="submission" date="2018-08" db="EMBL/GenBank/DDBJ databases">
        <title>Functional characterizations of odorant binding protein from Cylas formicarius (Fabricius).</title>
        <authorList>
            <person name="Hua J."/>
            <person name="Chen T."/>
            <person name="Huang Y."/>
            <person name="Li Y."/>
            <person name="Wu C."/>
            <person name="Li H."/>
            <person name="Chen K."/>
            <person name="Li Z."/>
            <person name="Ma D."/>
        </authorList>
    </citation>
    <scope>NUCLEOTIDE SEQUENCE</scope>
</reference>
<comment type="similarity">
    <text evidence="2">Belongs to the PBP/GOBP family.</text>
</comment>
<accession>A0A6B7MBM4</accession>
<evidence type="ECO:0000256" key="4">
    <source>
        <dbReference type="ARBA" id="ARBA00023180"/>
    </source>
</evidence>
<dbReference type="PANTHER" id="PTHR21364:SF2">
    <property type="entry name" value="GENERAL ODORANT-BINDING PROTEIN 19A"/>
    <property type="match status" value="1"/>
</dbReference>
<evidence type="ECO:0000256" key="1">
    <source>
        <dbReference type="ARBA" id="ARBA00004613"/>
    </source>
</evidence>